<evidence type="ECO:0000256" key="7">
    <source>
        <dbReference type="ARBA" id="ARBA00022840"/>
    </source>
</evidence>
<dbReference type="GO" id="GO:0005524">
    <property type="term" value="F:ATP binding"/>
    <property type="evidence" value="ECO:0007669"/>
    <property type="project" value="UniProtKB-KW"/>
</dbReference>
<evidence type="ECO:0000256" key="8">
    <source>
        <dbReference type="ARBA" id="ARBA00022842"/>
    </source>
</evidence>
<evidence type="ECO:0000256" key="5">
    <source>
        <dbReference type="ARBA" id="ARBA00022723"/>
    </source>
</evidence>
<comment type="similarity">
    <text evidence="9">Belongs to the MntA antitoxin family.</text>
</comment>
<keyword evidence="8" id="KW-0460">Magnesium</keyword>
<organism evidence="11 12">
    <name type="scientific">Abyssobacteria bacterium (strain SURF_5)</name>
    <dbReference type="NCBI Taxonomy" id="2093360"/>
    <lineage>
        <taxon>Bacteria</taxon>
        <taxon>Pseudomonadati</taxon>
        <taxon>Candidatus Hydrogenedentota</taxon>
        <taxon>Candidatus Abyssobacteria</taxon>
    </lineage>
</organism>
<evidence type="ECO:0000256" key="3">
    <source>
        <dbReference type="ARBA" id="ARBA00022679"/>
    </source>
</evidence>
<sequence length="101" mass="11597">MGGEKLNVPEKQIADFCRRWKIIEFALFGSALRDDFRADSDVDVLVTFGSDASWSLFDLVAMQDELKDIFGREVDLVERDGLRNPFRRHSILSTRKVIYAA</sequence>
<comment type="cofactor">
    <cofactor evidence="1">
        <name>Mg(2+)</name>
        <dbReference type="ChEBI" id="CHEBI:18420"/>
    </cofactor>
</comment>
<reference evidence="11 12" key="1">
    <citation type="journal article" date="2017" name="ISME J.">
        <title>Energy and carbon metabolisms in a deep terrestrial subsurface fluid microbial community.</title>
        <authorList>
            <person name="Momper L."/>
            <person name="Jungbluth S.P."/>
            <person name="Lee M.D."/>
            <person name="Amend J.P."/>
        </authorList>
    </citation>
    <scope>NUCLEOTIDE SEQUENCE [LARGE SCALE GENOMIC DNA]</scope>
    <source>
        <strain evidence="11">SURF_5</strain>
    </source>
</reference>
<proteinExistence type="inferred from homology"/>
<dbReference type="EMBL" id="QZKU01000101">
    <property type="protein sequence ID" value="RJP18458.1"/>
    <property type="molecule type" value="Genomic_DNA"/>
</dbReference>
<feature type="domain" description="Polymerase nucleotidyl transferase" evidence="10">
    <location>
        <begin position="11"/>
        <end position="96"/>
    </location>
</feature>
<dbReference type="PANTHER" id="PTHR33571:SF12">
    <property type="entry name" value="BSL3053 PROTEIN"/>
    <property type="match status" value="1"/>
</dbReference>
<dbReference type="CDD" id="cd05403">
    <property type="entry name" value="NT_KNTase_like"/>
    <property type="match status" value="1"/>
</dbReference>
<evidence type="ECO:0000256" key="6">
    <source>
        <dbReference type="ARBA" id="ARBA00022741"/>
    </source>
</evidence>
<keyword evidence="7" id="KW-0067">ATP-binding</keyword>
<evidence type="ECO:0000256" key="1">
    <source>
        <dbReference type="ARBA" id="ARBA00001946"/>
    </source>
</evidence>
<accession>A0A3A4NAI8</accession>
<evidence type="ECO:0000256" key="9">
    <source>
        <dbReference type="ARBA" id="ARBA00038276"/>
    </source>
</evidence>
<dbReference type="AlphaFoldDB" id="A0A3A4NAI8"/>
<gene>
    <name evidence="11" type="ORF">C4520_14500</name>
</gene>
<dbReference type="Proteomes" id="UP000265882">
    <property type="component" value="Unassembled WGS sequence"/>
</dbReference>
<evidence type="ECO:0000259" key="10">
    <source>
        <dbReference type="Pfam" id="PF01909"/>
    </source>
</evidence>
<dbReference type="InterPro" id="IPR043519">
    <property type="entry name" value="NT_sf"/>
</dbReference>
<dbReference type="InterPro" id="IPR002934">
    <property type="entry name" value="Polymerase_NTP_transf_dom"/>
</dbReference>
<evidence type="ECO:0000313" key="11">
    <source>
        <dbReference type="EMBL" id="RJP18458.1"/>
    </source>
</evidence>
<dbReference type="SUPFAM" id="SSF81301">
    <property type="entry name" value="Nucleotidyltransferase"/>
    <property type="match status" value="1"/>
</dbReference>
<dbReference type="InterPro" id="IPR052038">
    <property type="entry name" value="Type-VII_TA_antitoxin"/>
</dbReference>
<comment type="caution">
    <text evidence="11">The sequence shown here is derived from an EMBL/GenBank/DDBJ whole genome shotgun (WGS) entry which is preliminary data.</text>
</comment>
<name>A0A3A4NAI8_ABYX5</name>
<keyword evidence="5" id="KW-0479">Metal-binding</keyword>
<dbReference type="Pfam" id="PF01909">
    <property type="entry name" value="NTP_transf_2"/>
    <property type="match status" value="1"/>
</dbReference>
<keyword evidence="3" id="KW-0808">Transferase</keyword>
<keyword evidence="6" id="KW-0547">Nucleotide-binding</keyword>
<evidence type="ECO:0000313" key="12">
    <source>
        <dbReference type="Proteomes" id="UP000265882"/>
    </source>
</evidence>
<keyword evidence="4" id="KW-0548">Nucleotidyltransferase</keyword>
<protein>
    <submittedName>
        <fullName evidence="11">DNA polymerase subunit beta</fullName>
    </submittedName>
</protein>
<dbReference type="GO" id="GO:0046872">
    <property type="term" value="F:metal ion binding"/>
    <property type="evidence" value="ECO:0007669"/>
    <property type="project" value="UniProtKB-KW"/>
</dbReference>
<dbReference type="Gene3D" id="3.30.460.10">
    <property type="entry name" value="Beta Polymerase, domain 2"/>
    <property type="match status" value="1"/>
</dbReference>
<evidence type="ECO:0000256" key="4">
    <source>
        <dbReference type="ARBA" id="ARBA00022695"/>
    </source>
</evidence>
<dbReference type="GO" id="GO:0016779">
    <property type="term" value="F:nucleotidyltransferase activity"/>
    <property type="evidence" value="ECO:0007669"/>
    <property type="project" value="UniProtKB-KW"/>
</dbReference>
<keyword evidence="2" id="KW-1277">Toxin-antitoxin system</keyword>
<dbReference type="PANTHER" id="PTHR33571">
    <property type="entry name" value="SSL8005 PROTEIN"/>
    <property type="match status" value="1"/>
</dbReference>
<evidence type="ECO:0000256" key="2">
    <source>
        <dbReference type="ARBA" id="ARBA00022649"/>
    </source>
</evidence>